<organism evidence="3 4">
    <name type="scientific">Pseudoxanthomonas suwonensis (strain 11-1)</name>
    <dbReference type="NCBI Taxonomy" id="743721"/>
    <lineage>
        <taxon>Bacteria</taxon>
        <taxon>Pseudomonadati</taxon>
        <taxon>Pseudomonadota</taxon>
        <taxon>Gammaproteobacteria</taxon>
        <taxon>Lysobacterales</taxon>
        <taxon>Lysobacteraceae</taxon>
        <taxon>Pseudoxanthomonas</taxon>
    </lineage>
</organism>
<evidence type="ECO:0000259" key="2">
    <source>
        <dbReference type="PROSITE" id="PS51352"/>
    </source>
</evidence>
<protein>
    <submittedName>
        <fullName evidence="3">Alkyl hydroperoxide reductase/ Thiol specific antioxidant/ Mal allergen</fullName>
    </submittedName>
</protein>
<dbReference type="AlphaFoldDB" id="E6WQ20"/>
<dbReference type="Proteomes" id="UP000008632">
    <property type="component" value="Chromosome"/>
</dbReference>
<dbReference type="InterPro" id="IPR050553">
    <property type="entry name" value="Thioredoxin_ResA/DsbE_sf"/>
</dbReference>
<dbReference type="CDD" id="cd02966">
    <property type="entry name" value="TlpA_like_family"/>
    <property type="match status" value="1"/>
</dbReference>
<dbReference type="Gene3D" id="3.40.30.10">
    <property type="entry name" value="Glutaredoxin"/>
    <property type="match status" value="1"/>
</dbReference>
<gene>
    <name evidence="3" type="ordered locus">Psesu_0410</name>
</gene>
<accession>E6WQ20</accession>
<dbReference type="InterPro" id="IPR013740">
    <property type="entry name" value="Redoxin"/>
</dbReference>
<dbReference type="PANTHER" id="PTHR42852">
    <property type="entry name" value="THIOL:DISULFIDE INTERCHANGE PROTEIN DSBE"/>
    <property type="match status" value="1"/>
</dbReference>
<reference evidence="3 4" key="1">
    <citation type="submission" date="2011-01" db="EMBL/GenBank/DDBJ databases">
        <title>Complete sequence of Pseudoxanthomonas suwonensis 11-1.</title>
        <authorList>
            <consortium name="US DOE Joint Genome Institute"/>
            <person name="Lucas S."/>
            <person name="Copeland A."/>
            <person name="Lapidus A."/>
            <person name="Cheng J.-F."/>
            <person name="Goodwin L."/>
            <person name="Pitluck S."/>
            <person name="Teshima H."/>
            <person name="Detter J.C."/>
            <person name="Han C."/>
            <person name="Tapia R."/>
            <person name="Land M."/>
            <person name="Hauser L."/>
            <person name="Kyrpides N."/>
            <person name="Ivanova N."/>
            <person name="Ovchinnikova G."/>
            <person name="Siebers A.K."/>
            <person name="Allgaier M."/>
            <person name="Thelen M.P."/>
            <person name="Hugenholtz P."/>
            <person name="Gladden J."/>
            <person name="Woyke T."/>
        </authorList>
    </citation>
    <scope>NUCLEOTIDE SEQUENCE [LARGE SCALE GENOMIC DNA]</scope>
    <source>
        <strain evidence="4">11-1</strain>
    </source>
</reference>
<dbReference type="PANTHER" id="PTHR42852:SF13">
    <property type="entry name" value="PROTEIN DIPZ"/>
    <property type="match status" value="1"/>
</dbReference>
<dbReference type="Pfam" id="PF08534">
    <property type="entry name" value="Redoxin"/>
    <property type="match status" value="1"/>
</dbReference>
<dbReference type="InterPro" id="IPR013766">
    <property type="entry name" value="Thioredoxin_domain"/>
</dbReference>
<dbReference type="KEGG" id="psu:Psesu_0410"/>
<feature type="signal peptide" evidence="1">
    <location>
        <begin position="1"/>
        <end position="23"/>
    </location>
</feature>
<keyword evidence="1" id="KW-0732">Signal</keyword>
<feature type="chain" id="PRO_5003212315" evidence="1">
    <location>
        <begin position="24"/>
        <end position="214"/>
    </location>
</feature>
<keyword evidence="4" id="KW-1185">Reference proteome</keyword>
<dbReference type="eggNOG" id="COG0526">
    <property type="taxonomic scope" value="Bacteria"/>
</dbReference>
<feature type="domain" description="Thioredoxin" evidence="2">
    <location>
        <begin position="63"/>
        <end position="205"/>
    </location>
</feature>
<dbReference type="OrthoDB" id="9796554at2"/>
<evidence type="ECO:0000256" key="1">
    <source>
        <dbReference type="SAM" id="SignalP"/>
    </source>
</evidence>
<dbReference type="GO" id="GO:0016491">
    <property type="term" value="F:oxidoreductase activity"/>
    <property type="evidence" value="ECO:0007669"/>
    <property type="project" value="InterPro"/>
</dbReference>
<evidence type="ECO:0000313" key="4">
    <source>
        <dbReference type="Proteomes" id="UP000008632"/>
    </source>
</evidence>
<evidence type="ECO:0000313" key="3">
    <source>
        <dbReference type="EMBL" id="ADV26269.1"/>
    </source>
</evidence>
<dbReference type="RefSeq" id="WP_013534099.1">
    <property type="nucleotide sequence ID" value="NC_014924.1"/>
</dbReference>
<dbReference type="PROSITE" id="PS51352">
    <property type="entry name" value="THIOREDOXIN_2"/>
    <property type="match status" value="1"/>
</dbReference>
<dbReference type="EMBL" id="CP002446">
    <property type="protein sequence ID" value="ADV26269.1"/>
    <property type="molecule type" value="Genomic_DNA"/>
</dbReference>
<proteinExistence type="predicted"/>
<dbReference type="HOGENOM" id="CLU_042529_11_1_6"/>
<name>E6WQ20_PSEUU</name>
<dbReference type="SUPFAM" id="SSF52833">
    <property type="entry name" value="Thioredoxin-like"/>
    <property type="match status" value="1"/>
</dbReference>
<dbReference type="STRING" id="743721.Psesu_0410"/>
<sequence>MSPTLRMVLAAACAAALGLGARAWYEAGRAGSTAGFADETGEVVDGLPATASPASSGPQPLGALLEKQVEPIRLPDLDGNIVELASIAPGRPLLVNVWASWCQPCIEEMPELQRFAQSQGEDGVQVVGLALDDADSVRAFLSHVPVTYPILLDTPGPADASVVLGNTRGLLPYTVVIDTRGRIAGQHLGPFKAGAIDAWVTSAKLYPHHFQTID</sequence>
<dbReference type="InterPro" id="IPR036249">
    <property type="entry name" value="Thioredoxin-like_sf"/>
</dbReference>